<dbReference type="AlphaFoldDB" id="A0A1M5S803"/>
<proteinExistence type="predicted"/>
<evidence type="ECO:0000313" key="3">
    <source>
        <dbReference type="Proteomes" id="UP000184139"/>
    </source>
</evidence>
<dbReference type="EMBL" id="FQXS01000001">
    <property type="protein sequence ID" value="SHH34575.1"/>
    <property type="molecule type" value="Genomic_DNA"/>
</dbReference>
<gene>
    <name evidence="2" type="ORF">SAMN02745124_00209</name>
</gene>
<accession>A0A1M5S803</accession>
<name>A0A1M5S803_9BACT</name>
<dbReference type="Pfam" id="PF07238">
    <property type="entry name" value="PilZ"/>
    <property type="match status" value="1"/>
</dbReference>
<organism evidence="2 3">
    <name type="scientific">Desulfofustis glycolicus DSM 9705</name>
    <dbReference type="NCBI Taxonomy" id="1121409"/>
    <lineage>
        <taxon>Bacteria</taxon>
        <taxon>Pseudomonadati</taxon>
        <taxon>Thermodesulfobacteriota</taxon>
        <taxon>Desulfobulbia</taxon>
        <taxon>Desulfobulbales</taxon>
        <taxon>Desulfocapsaceae</taxon>
        <taxon>Desulfofustis</taxon>
    </lineage>
</organism>
<reference evidence="2 3" key="1">
    <citation type="submission" date="2016-11" db="EMBL/GenBank/DDBJ databases">
        <authorList>
            <person name="Jaros S."/>
            <person name="Januszkiewicz K."/>
            <person name="Wedrychowicz H."/>
        </authorList>
    </citation>
    <scope>NUCLEOTIDE SEQUENCE [LARGE SCALE GENOMIC DNA]</scope>
    <source>
        <strain evidence="2 3">DSM 9705</strain>
    </source>
</reference>
<protein>
    <submittedName>
        <fullName evidence="2">PilZ domain-containing protein</fullName>
    </submittedName>
</protein>
<dbReference type="Gene3D" id="2.40.10.220">
    <property type="entry name" value="predicted glycosyltransferase like domains"/>
    <property type="match status" value="1"/>
</dbReference>
<dbReference type="Proteomes" id="UP000184139">
    <property type="component" value="Unassembled WGS sequence"/>
</dbReference>
<dbReference type="SUPFAM" id="SSF141371">
    <property type="entry name" value="PilZ domain-like"/>
    <property type="match status" value="1"/>
</dbReference>
<sequence length="144" mass="16279">MRKAKKTKKADKRKVQRWHLVFYLRVFDGQSQTIVGHLVDISSRGLMLVCDKPVERGRALTLRMKLPKELAGRQEILFDAVCRWCRQDSNPDFYIAGFKLAAVPDDISENLRQLVGEFSIEESLKTVGSECPACSLTHTSGTPV</sequence>
<dbReference type="InterPro" id="IPR009875">
    <property type="entry name" value="PilZ_domain"/>
</dbReference>
<evidence type="ECO:0000313" key="2">
    <source>
        <dbReference type="EMBL" id="SHH34575.1"/>
    </source>
</evidence>
<dbReference type="OrthoDB" id="3078669at2"/>
<evidence type="ECO:0000259" key="1">
    <source>
        <dbReference type="Pfam" id="PF07238"/>
    </source>
</evidence>
<feature type="domain" description="PilZ" evidence="1">
    <location>
        <begin position="12"/>
        <end position="115"/>
    </location>
</feature>
<dbReference type="STRING" id="1121409.SAMN02745124_00209"/>
<dbReference type="RefSeq" id="WP_073372970.1">
    <property type="nucleotide sequence ID" value="NZ_FQXS01000001.1"/>
</dbReference>
<dbReference type="GO" id="GO:0035438">
    <property type="term" value="F:cyclic-di-GMP binding"/>
    <property type="evidence" value="ECO:0007669"/>
    <property type="project" value="InterPro"/>
</dbReference>
<keyword evidence="3" id="KW-1185">Reference proteome</keyword>